<dbReference type="EMBL" id="LBTW01000016">
    <property type="protein sequence ID" value="KKQ49403.1"/>
    <property type="molecule type" value="Genomic_DNA"/>
</dbReference>
<evidence type="ECO:0000313" key="3">
    <source>
        <dbReference type="EMBL" id="KKQ49403.1"/>
    </source>
</evidence>
<dbReference type="Gene3D" id="3.40.50.720">
    <property type="entry name" value="NAD(P)-binding Rossmann-like Domain"/>
    <property type="match status" value="1"/>
</dbReference>
<accession>A0A0G0I252</accession>
<dbReference type="InterPro" id="IPR036291">
    <property type="entry name" value="NAD(P)-bd_dom_sf"/>
</dbReference>
<feature type="domain" description="NAD-dependent epimerase/dehydratase" evidence="2">
    <location>
        <begin position="6"/>
        <end position="240"/>
    </location>
</feature>
<dbReference type="Proteomes" id="UP000034366">
    <property type="component" value="Unassembled WGS sequence"/>
</dbReference>
<proteinExistence type="inferred from homology"/>
<evidence type="ECO:0000256" key="1">
    <source>
        <dbReference type="ARBA" id="ARBA00007637"/>
    </source>
</evidence>
<dbReference type="PATRIC" id="fig|1618592.3.peg.342"/>
<evidence type="ECO:0000259" key="2">
    <source>
        <dbReference type="Pfam" id="PF01370"/>
    </source>
</evidence>
<dbReference type="Pfam" id="PF01370">
    <property type="entry name" value="Epimerase"/>
    <property type="match status" value="1"/>
</dbReference>
<dbReference type="AlphaFoldDB" id="A0A0G0I252"/>
<name>A0A0G0I252_9BACT</name>
<comment type="similarity">
    <text evidence="1">Belongs to the NAD(P)-dependent epimerase/dehydratase family.</text>
</comment>
<evidence type="ECO:0000313" key="4">
    <source>
        <dbReference type="Proteomes" id="UP000034366"/>
    </source>
</evidence>
<gene>
    <name evidence="3" type="ORF">US67_C0016G0008</name>
</gene>
<organism evidence="3 4">
    <name type="scientific">Candidatus Woesebacteria bacterium GW2011_GWD1_38_10</name>
    <dbReference type="NCBI Taxonomy" id="1618592"/>
    <lineage>
        <taxon>Bacteria</taxon>
        <taxon>Candidatus Woeseibacteriota</taxon>
    </lineage>
</organism>
<sequence>MQKKRVLVTGGAGFIGSHLVDYLVKKGNVVTSVDDLSGGYRENINKNGSFIKLDLRDLKKTKLAVLKARPDIIYHLAADATEGRSQFTPIECTGRNYQSTLNLLVSAINSKVKRFIFTSSMAVYGAQKAPFNEAMPTRPEDIYGISKASSEKAVEILSKVHGMEYVIIRPHNVYGPRQNMADPYRNVIAIFMNRILQGKAIYIYGDGEQKRAFSYVSDMIPAIAETGFIRSANGEIFNLGSDTPFTINNLVKTLSEVSGKKIAIEHIKSRPQEVKLAYCKHDKAKRILKFSDKTKLSQGLLEMWKWALGRGSQTPKYIDLEILGKEAPLTWKNRLI</sequence>
<protein>
    <submittedName>
        <fullName evidence="3">NAD-dependent epimerase/dehydratase</fullName>
    </submittedName>
</protein>
<dbReference type="SUPFAM" id="SSF51735">
    <property type="entry name" value="NAD(P)-binding Rossmann-fold domains"/>
    <property type="match status" value="1"/>
</dbReference>
<comment type="caution">
    <text evidence="3">The sequence shown here is derived from an EMBL/GenBank/DDBJ whole genome shotgun (WGS) entry which is preliminary data.</text>
</comment>
<reference evidence="3 4" key="1">
    <citation type="journal article" date="2015" name="Nature">
        <title>rRNA introns, odd ribosomes, and small enigmatic genomes across a large radiation of phyla.</title>
        <authorList>
            <person name="Brown C.T."/>
            <person name="Hug L.A."/>
            <person name="Thomas B.C."/>
            <person name="Sharon I."/>
            <person name="Castelle C.J."/>
            <person name="Singh A."/>
            <person name="Wilkins M.J."/>
            <person name="Williams K.H."/>
            <person name="Banfield J.F."/>
        </authorList>
    </citation>
    <scope>NUCLEOTIDE SEQUENCE [LARGE SCALE GENOMIC DNA]</scope>
</reference>
<dbReference type="Gene3D" id="3.90.25.10">
    <property type="entry name" value="UDP-galactose 4-epimerase, domain 1"/>
    <property type="match status" value="1"/>
</dbReference>
<dbReference type="PANTHER" id="PTHR43000">
    <property type="entry name" value="DTDP-D-GLUCOSE 4,6-DEHYDRATASE-RELATED"/>
    <property type="match status" value="1"/>
</dbReference>
<dbReference type="InterPro" id="IPR001509">
    <property type="entry name" value="Epimerase_deHydtase"/>
</dbReference>